<keyword evidence="3" id="KW-0949">S-adenosyl-L-methionine</keyword>
<dbReference type="AlphaFoldDB" id="A0A150H470"/>
<dbReference type="Proteomes" id="UP000075714">
    <property type="component" value="Unassembled WGS sequence"/>
</dbReference>
<dbReference type="EMBL" id="LSYV01000002">
    <property type="protein sequence ID" value="KXZ56370.1"/>
    <property type="molecule type" value="Genomic_DNA"/>
</dbReference>
<dbReference type="PROSITE" id="PS50280">
    <property type="entry name" value="SET"/>
    <property type="match status" value="1"/>
</dbReference>
<feature type="compositionally biased region" description="Low complexity" evidence="4">
    <location>
        <begin position="510"/>
        <end position="524"/>
    </location>
</feature>
<reference evidence="7" key="1">
    <citation type="journal article" date="2016" name="Nat. Commun.">
        <title>The Gonium pectorale genome demonstrates co-option of cell cycle regulation during the evolution of multicellularity.</title>
        <authorList>
            <person name="Hanschen E.R."/>
            <person name="Marriage T.N."/>
            <person name="Ferris P.J."/>
            <person name="Hamaji T."/>
            <person name="Toyoda A."/>
            <person name="Fujiyama A."/>
            <person name="Neme R."/>
            <person name="Noguchi H."/>
            <person name="Minakuchi Y."/>
            <person name="Suzuki M."/>
            <person name="Kawai-Toyooka H."/>
            <person name="Smith D.R."/>
            <person name="Sparks H."/>
            <person name="Anderson J."/>
            <person name="Bakaric R."/>
            <person name="Luria V."/>
            <person name="Karger A."/>
            <person name="Kirschner M.W."/>
            <person name="Durand P.M."/>
            <person name="Michod R.E."/>
            <person name="Nozaki H."/>
            <person name="Olson B.J."/>
        </authorList>
    </citation>
    <scope>NUCLEOTIDE SEQUENCE [LARGE SCALE GENOMIC DNA]</scope>
    <source>
        <strain evidence="7">NIES-2863</strain>
    </source>
</reference>
<accession>A0A150H470</accession>
<dbReference type="InterPro" id="IPR036464">
    <property type="entry name" value="Rubisco_LSMT_subst-bd_sf"/>
</dbReference>
<evidence type="ECO:0000313" key="7">
    <source>
        <dbReference type="Proteomes" id="UP000075714"/>
    </source>
</evidence>
<keyword evidence="1" id="KW-0489">Methyltransferase</keyword>
<dbReference type="SUPFAM" id="SSF82199">
    <property type="entry name" value="SET domain"/>
    <property type="match status" value="1"/>
</dbReference>
<dbReference type="PANTHER" id="PTHR13271:SF145">
    <property type="entry name" value="SET DOMAIN-CONTAINING PROTEIN"/>
    <property type="match status" value="1"/>
</dbReference>
<evidence type="ECO:0000256" key="4">
    <source>
        <dbReference type="SAM" id="MobiDB-lite"/>
    </source>
</evidence>
<evidence type="ECO:0000256" key="1">
    <source>
        <dbReference type="ARBA" id="ARBA00022603"/>
    </source>
</evidence>
<keyword evidence="7" id="KW-1185">Reference proteome</keyword>
<dbReference type="GO" id="GO:0016279">
    <property type="term" value="F:protein-lysine N-methyltransferase activity"/>
    <property type="evidence" value="ECO:0007669"/>
    <property type="project" value="TreeGrafter"/>
</dbReference>
<proteinExistence type="predicted"/>
<dbReference type="InterPro" id="IPR001214">
    <property type="entry name" value="SET_dom"/>
</dbReference>
<sequence length="587" mass="61640">MVKARKGQNGGGGAAAPRKGTGDVAAAGGGPFRSPVGCTGATPGEAEFLAWCREERVRFPSSRLAVLPATGRALVAARDIKMGEVVVEVPDDAVLMADNCSIREVLEEEGFTKPADDEILEQSEFQELRGTAAYDKMMGVVQHPADAPTQVPMLWCEVVEPFIAEHPELGLPGGREGYELYRWATCAVSSYSFILGDDKYQAMVPVWDLLNHITGSVNVRLHHCARRHVLQMIATRDIRNGEELVNNYGELSNAELLRAYGFVEATNRHNHVQVPLGFLVRAAREELEEQHPPQPAAQRRASGAGAGAGPGSASAASDDGDEDGAGALRRRLTARLRLGQRLDLLPQHHVFKVFPDRPPPAAMTALIHVLLASDGEAAALRAAARRAAAAAVAAAPGGAGRRRKGGERQASAAAVAAAVTQAALAAAVQAVSGGGSDAAAAAMKRVYERVVERMLGRYGGSLEEDVRLLERYDSLSVRHRAAVLARKPEKEALVALREVVRRPDGLQRSLATAASKSAAGGSEARTGGGKAVAAAGGGEEEEEEGGKEGKGGRERGREKAGRGGARAGVGVANGQPAADQFSFGFAL</sequence>
<dbReference type="PANTHER" id="PTHR13271">
    <property type="entry name" value="UNCHARACTERIZED PUTATIVE METHYLTRANSFERASE"/>
    <property type="match status" value="1"/>
</dbReference>
<dbReference type="OrthoDB" id="441812at2759"/>
<dbReference type="InterPro" id="IPR050600">
    <property type="entry name" value="SETD3_SETD6_MTase"/>
</dbReference>
<dbReference type="Gene3D" id="3.90.1410.10">
    <property type="entry name" value="set domain protein methyltransferase, domain 1"/>
    <property type="match status" value="2"/>
</dbReference>
<comment type="caution">
    <text evidence="6">The sequence shown here is derived from an EMBL/GenBank/DDBJ whole genome shotgun (WGS) entry which is preliminary data.</text>
</comment>
<keyword evidence="2" id="KW-0808">Transferase</keyword>
<evidence type="ECO:0000256" key="2">
    <source>
        <dbReference type="ARBA" id="ARBA00022679"/>
    </source>
</evidence>
<feature type="domain" description="SET" evidence="5">
    <location>
        <begin position="55"/>
        <end position="249"/>
    </location>
</feature>
<feature type="region of interest" description="Disordered" evidence="4">
    <location>
        <begin position="510"/>
        <end position="587"/>
    </location>
</feature>
<gene>
    <name evidence="6" type="ORF">GPECTOR_1g328</name>
</gene>
<dbReference type="Pfam" id="PF00856">
    <property type="entry name" value="SET"/>
    <property type="match status" value="1"/>
</dbReference>
<dbReference type="SUPFAM" id="SSF81822">
    <property type="entry name" value="RuBisCo LSMT C-terminal, substrate-binding domain"/>
    <property type="match status" value="1"/>
</dbReference>
<organism evidence="6 7">
    <name type="scientific">Gonium pectorale</name>
    <name type="common">Green alga</name>
    <dbReference type="NCBI Taxonomy" id="33097"/>
    <lineage>
        <taxon>Eukaryota</taxon>
        <taxon>Viridiplantae</taxon>
        <taxon>Chlorophyta</taxon>
        <taxon>core chlorophytes</taxon>
        <taxon>Chlorophyceae</taxon>
        <taxon>CS clade</taxon>
        <taxon>Chlamydomonadales</taxon>
        <taxon>Volvocaceae</taxon>
        <taxon>Gonium</taxon>
    </lineage>
</organism>
<evidence type="ECO:0000313" key="6">
    <source>
        <dbReference type="EMBL" id="KXZ56370.1"/>
    </source>
</evidence>
<feature type="region of interest" description="Disordered" evidence="4">
    <location>
        <begin position="1"/>
        <end position="28"/>
    </location>
</feature>
<feature type="compositionally biased region" description="Basic and acidic residues" evidence="4">
    <location>
        <begin position="546"/>
        <end position="561"/>
    </location>
</feature>
<evidence type="ECO:0000256" key="3">
    <source>
        <dbReference type="ARBA" id="ARBA00022691"/>
    </source>
</evidence>
<name>A0A150H470_GONPE</name>
<protein>
    <recommendedName>
        <fullName evidence="5">SET domain-containing protein</fullName>
    </recommendedName>
</protein>
<dbReference type="InterPro" id="IPR046341">
    <property type="entry name" value="SET_dom_sf"/>
</dbReference>
<evidence type="ECO:0000259" key="5">
    <source>
        <dbReference type="PROSITE" id="PS50280"/>
    </source>
</evidence>
<feature type="region of interest" description="Disordered" evidence="4">
    <location>
        <begin position="286"/>
        <end position="325"/>
    </location>
</feature>
<dbReference type="GO" id="GO:0032259">
    <property type="term" value="P:methylation"/>
    <property type="evidence" value="ECO:0007669"/>
    <property type="project" value="UniProtKB-KW"/>
</dbReference>
<dbReference type="Gene3D" id="3.90.1420.10">
    <property type="entry name" value="Rubisco LSMT, substrate-binding domain"/>
    <property type="match status" value="1"/>
</dbReference>